<dbReference type="CDD" id="cd04038">
    <property type="entry name" value="C2_ArfGAP"/>
    <property type="match status" value="1"/>
</dbReference>
<dbReference type="Gene3D" id="2.60.40.150">
    <property type="entry name" value="C2 domain"/>
    <property type="match status" value="1"/>
</dbReference>
<dbReference type="GO" id="GO:0005634">
    <property type="term" value="C:nucleus"/>
    <property type="evidence" value="ECO:0007669"/>
    <property type="project" value="UniProtKB-SubCell"/>
</dbReference>
<dbReference type="InterPro" id="IPR044562">
    <property type="entry name" value="CAR1-11"/>
</dbReference>
<evidence type="ECO:0000256" key="7">
    <source>
        <dbReference type="ARBA" id="ARBA00022837"/>
    </source>
</evidence>
<keyword evidence="10" id="KW-0539">Nucleus</keyword>
<dbReference type="GO" id="GO:0005096">
    <property type="term" value="F:GTPase activator activity"/>
    <property type="evidence" value="ECO:0007669"/>
    <property type="project" value="UniProtKB-KW"/>
</dbReference>
<dbReference type="InterPro" id="IPR035892">
    <property type="entry name" value="C2_domain_sf"/>
</dbReference>
<reference evidence="13 14" key="1">
    <citation type="submission" date="2024-03" db="EMBL/GenBank/DDBJ databases">
        <authorList>
            <person name="Martinez-Hernandez J."/>
        </authorList>
    </citation>
    <scope>NUCLEOTIDE SEQUENCE [LARGE SCALE GENOMIC DNA]</scope>
</reference>
<comment type="similarity">
    <text evidence="11">Belongs to the plant CAR protein family.</text>
</comment>
<evidence type="ECO:0000256" key="2">
    <source>
        <dbReference type="ARBA" id="ARBA00004236"/>
    </source>
</evidence>
<evidence type="ECO:0000256" key="11">
    <source>
        <dbReference type="ARBA" id="ARBA00024037"/>
    </source>
</evidence>
<dbReference type="PANTHER" id="PTHR45933">
    <property type="entry name" value="PROTEIN C2-DOMAIN ABA-RELATED 4"/>
    <property type="match status" value="1"/>
</dbReference>
<keyword evidence="9" id="KW-0472">Membrane</keyword>
<keyword evidence="3" id="KW-0343">GTPase activation</keyword>
<dbReference type="AlphaFoldDB" id="A0AAV1WSW3"/>
<dbReference type="SUPFAM" id="SSF49562">
    <property type="entry name" value="C2 domain (Calcium/lipid-binding domain, CaLB)"/>
    <property type="match status" value="1"/>
</dbReference>
<dbReference type="PANTHER" id="PTHR45933:SF5">
    <property type="entry name" value="PROTEIN C2-DOMAIN ABA-RELATED 4"/>
    <property type="match status" value="1"/>
</dbReference>
<keyword evidence="7" id="KW-0106">Calcium</keyword>
<dbReference type="GO" id="GO:0046872">
    <property type="term" value="F:metal ion binding"/>
    <property type="evidence" value="ECO:0007669"/>
    <property type="project" value="UniProtKB-KW"/>
</dbReference>
<sequence>MSCCAIWNVHTKGRGRGRGRGIKEMGGKILMENIIGLLRIRIKRGINLVVRDVNKSDPYVVVRMGKQKLKTRMIRKDVNPEWNEDLTLSVTLPLSPFLLTVYDHDTFSKDDKMGYAECDIAPFIEALKTKTQDLTNGTVISIIHPNRNNCLAEDSCIVFKDGKLVQDMVLRLQNVKRGEVEIQLQWIDLPGSKGL</sequence>
<gene>
    <name evidence="13" type="ORF">LLUT_LOCUS13423</name>
</gene>
<dbReference type="EMBL" id="CAXHTB010000009">
    <property type="protein sequence ID" value="CAL0312363.1"/>
    <property type="molecule type" value="Genomic_DNA"/>
</dbReference>
<evidence type="ECO:0000256" key="10">
    <source>
        <dbReference type="ARBA" id="ARBA00023242"/>
    </source>
</evidence>
<evidence type="ECO:0000256" key="6">
    <source>
        <dbReference type="ARBA" id="ARBA00022723"/>
    </source>
</evidence>
<evidence type="ECO:0000256" key="4">
    <source>
        <dbReference type="ARBA" id="ARBA00022475"/>
    </source>
</evidence>
<evidence type="ECO:0000256" key="5">
    <source>
        <dbReference type="ARBA" id="ARBA00022682"/>
    </source>
</evidence>
<dbReference type="SMART" id="SM00239">
    <property type="entry name" value="C2"/>
    <property type="match status" value="1"/>
</dbReference>
<dbReference type="Pfam" id="PF00168">
    <property type="entry name" value="C2"/>
    <property type="match status" value="1"/>
</dbReference>
<name>A0AAV1WSW3_LUPLU</name>
<feature type="domain" description="C2" evidence="12">
    <location>
        <begin position="19"/>
        <end position="136"/>
    </location>
</feature>
<evidence type="ECO:0000256" key="9">
    <source>
        <dbReference type="ARBA" id="ARBA00023136"/>
    </source>
</evidence>
<dbReference type="PROSITE" id="PS50004">
    <property type="entry name" value="C2"/>
    <property type="match status" value="1"/>
</dbReference>
<keyword evidence="5" id="KW-0938">Abscisic acid signaling pathway</keyword>
<evidence type="ECO:0000313" key="14">
    <source>
        <dbReference type="Proteomes" id="UP001497480"/>
    </source>
</evidence>
<comment type="subcellular location">
    <subcellularLocation>
        <location evidence="2">Cell membrane</location>
    </subcellularLocation>
    <subcellularLocation>
        <location evidence="1">Nucleus</location>
    </subcellularLocation>
</comment>
<dbReference type="Proteomes" id="UP001497480">
    <property type="component" value="Unassembled WGS sequence"/>
</dbReference>
<dbReference type="GO" id="GO:0008289">
    <property type="term" value="F:lipid binding"/>
    <property type="evidence" value="ECO:0007669"/>
    <property type="project" value="UniProtKB-KW"/>
</dbReference>
<evidence type="ECO:0000313" key="13">
    <source>
        <dbReference type="EMBL" id="CAL0312363.1"/>
    </source>
</evidence>
<organism evidence="13 14">
    <name type="scientific">Lupinus luteus</name>
    <name type="common">European yellow lupine</name>
    <dbReference type="NCBI Taxonomy" id="3873"/>
    <lineage>
        <taxon>Eukaryota</taxon>
        <taxon>Viridiplantae</taxon>
        <taxon>Streptophyta</taxon>
        <taxon>Embryophyta</taxon>
        <taxon>Tracheophyta</taxon>
        <taxon>Spermatophyta</taxon>
        <taxon>Magnoliopsida</taxon>
        <taxon>eudicotyledons</taxon>
        <taxon>Gunneridae</taxon>
        <taxon>Pentapetalae</taxon>
        <taxon>rosids</taxon>
        <taxon>fabids</taxon>
        <taxon>Fabales</taxon>
        <taxon>Fabaceae</taxon>
        <taxon>Papilionoideae</taxon>
        <taxon>50 kb inversion clade</taxon>
        <taxon>genistoids sensu lato</taxon>
        <taxon>core genistoids</taxon>
        <taxon>Genisteae</taxon>
        <taxon>Lupinus</taxon>
    </lineage>
</organism>
<evidence type="ECO:0000256" key="8">
    <source>
        <dbReference type="ARBA" id="ARBA00023121"/>
    </source>
</evidence>
<dbReference type="GO" id="GO:0005886">
    <property type="term" value="C:plasma membrane"/>
    <property type="evidence" value="ECO:0007669"/>
    <property type="project" value="UniProtKB-SubCell"/>
</dbReference>
<evidence type="ECO:0000259" key="12">
    <source>
        <dbReference type="PROSITE" id="PS50004"/>
    </source>
</evidence>
<keyword evidence="6" id="KW-0479">Metal-binding</keyword>
<dbReference type="GO" id="GO:0009738">
    <property type="term" value="P:abscisic acid-activated signaling pathway"/>
    <property type="evidence" value="ECO:0007669"/>
    <property type="project" value="UniProtKB-KW"/>
</dbReference>
<evidence type="ECO:0000256" key="1">
    <source>
        <dbReference type="ARBA" id="ARBA00004123"/>
    </source>
</evidence>
<comment type="caution">
    <text evidence="13">The sequence shown here is derived from an EMBL/GenBank/DDBJ whole genome shotgun (WGS) entry which is preliminary data.</text>
</comment>
<keyword evidence="8" id="KW-0446">Lipid-binding</keyword>
<evidence type="ECO:0000256" key="3">
    <source>
        <dbReference type="ARBA" id="ARBA00022468"/>
    </source>
</evidence>
<accession>A0AAV1WSW3</accession>
<keyword evidence="4" id="KW-1003">Cell membrane</keyword>
<protein>
    <recommendedName>
        <fullName evidence="12">C2 domain-containing protein</fullName>
    </recommendedName>
</protein>
<proteinExistence type="inferred from homology"/>
<dbReference type="InterPro" id="IPR000008">
    <property type="entry name" value="C2_dom"/>
</dbReference>
<keyword evidence="14" id="KW-1185">Reference proteome</keyword>